<name>A0ABV3U5K9_9GAMM</name>
<organism evidence="1 2">
    <name type="scientific">Zhongshania guokunii</name>
    <dbReference type="NCBI Taxonomy" id="641783"/>
    <lineage>
        <taxon>Bacteria</taxon>
        <taxon>Pseudomonadati</taxon>
        <taxon>Pseudomonadota</taxon>
        <taxon>Gammaproteobacteria</taxon>
        <taxon>Cellvibrionales</taxon>
        <taxon>Spongiibacteraceae</taxon>
        <taxon>Zhongshania</taxon>
    </lineage>
</organism>
<dbReference type="Proteomes" id="UP001557485">
    <property type="component" value="Unassembled WGS sequence"/>
</dbReference>
<dbReference type="RefSeq" id="WP_368381425.1">
    <property type="nucleotide sequence ID" value="NZ_JBFRYA010000007.1"/>
</dbReference>
<keyword evidence="2" id="KW-1185">Reference proteome</keyword>
<protein>
    <submittedName>
        <fullName evidence="1">Uncharacterized protein</fullName>
    </submittedName>
</protein>
<accession>A0ABV3U5K9</accession>
<comment type="caution">
    <text evidence="1">The sequence shown here is derived from an EMBL/GenBank/DDBJ whole genome shotgun (WGS) entry which is preliminary data.</text>
</comment>
<evidence type="ECO:0000313" key="1">
    <source>
        <dbReference type="EMBL" id="MEX1669153.1"/>
    </source>
</evidence>
<proteinExistence type="predicted"/>
<gene>
    <name evidence="1" type="ORF">AB4876_09530</name>
</gene>
<dbReference type="EMBL" id="JBFRYA010000007">
    <property type="protein sequence ID" value="MEX1669153.1"/>
    <property type="molecule type" value="Genomic_DNA"/>
</dbReference>
<sequence>METWPSILPTWQRGYSFTPNNGGVLRSESSTGRARQRLVADVRDDVFDCSFILEPRQLVIFEHFINVRCNKVDWFNGSYHDGEGLKDGVVRFVNGTYRVSQMSNANLYNVSANIEVQDRQFDEYGLLAAYLYPHTIDEYLGNLDDAWDNWYTE</sequence>
<evidence type="ECO:0000313" key="2">
    <source>
        <dbReference type="Proteomes" id="UP001557485"/>
    </source>
</evidence>
<reference evidence="1 2" key="1">
    <citation type="journal article" date="2011" name="Int. J. Syst. Evol. Microbiol.">
        <title>Zhongshania antarctica gen. nov., sp. nov. and Zhongshania guokunii sp. nov., gammaproteobacteria respectively isolated from coastal attached (fast) ice and surface seawater of the Antarctic.</title>
        <authorList>
            <person name="Li H.J."/>
            <person name="Zhang X.Y."/>
            <person name="Chen C.X."/>
            <person name="Zhang Y.J."/>
            <person name="Gao Z.M."/>
            <person name="Yu Y."/>
            <person name="Chen X.L."/>
            <person name="Chen B."/>
            <person name="Zhang Y.Z."/>
        </authorList>
    </citation>
    <scope>NUCLEOTIDE SEQUENCE [LARGE SCALE GENOMIC DNA]</scope>
    <source>
        <strain evidence="1 2">ZS6-22T</strain>
    </source>
</reference>